<dbReference type="GO" id="GO:0043565">
    <property type="term" value="F:sequence-specific DNA binding"/>
    <property type="evidence" value="ECO:0007669"/>
    <property type="project" value="InterPro"/>
</dbReference>
<dbReference type="Pfam" id="PF12833">
    <property type="entry name" value="HTH_18"/>
    <property type="match status" value="1"/>
</dbReference>
<evidence type="ECO:0000256" key="2">
    <source>
        <dbReference type="ARBA" id="ARBA00023125"/>
    </source>
</evidence>
<dbReference type="InterPro" id="IPR014710">
    <property type="entry name" value="RmlC-like_jellyroll"/>
</dbReference>
<dbReference type="SUPFAM" id="SSF46689">
    <property type="entry name" value="Homeodomain-like"/>
    <property type="match status" value="2"/>
</dbReference>
<feature type="domain" description="HTH araC/xylS-type" evidence="4">
    <location>
        <begin position="183"/>
        <end position="281"/>
    </location>
</feature>
<evidence type="ECO:0000256" key="1">
    <source>
        <dbReference type="ARBA" id="ARBA00023015"/>
    </source>
</evidence>
<keyword evidence="1" id="KW-0805">Transcription regulation</keyword>
<dbReference type="EMBL" id="WHOD01000055">
    <property type="protein sequence ID" value="NOU94315.1"/>
    <property type="molecule type" value="Genomic_DNA"/>
</dbReference>
<gene>
    <name evidence="5" type="ORF">GC093_13955</name>
</gene>
<dbReference type="InterPro" id="IPR018060">
    <property type="entry name" value="HTH_AraC"/>
</dbReference>
<dbReference type="PANTHER" id="PTHR43280">
    <property type="entry name" value="ARAC-FAMILY TRANSCRIPTIONAL REGULATOR"/>
    <property type="match status" value="1"/>
</dbReference>
<dbReference type="InterPro" id="IPR018062">
    <property type="entry name" value="HTH_AraC-typ_CS"/>
</dbReference>
<dbReference type="Pfam" id="PF02311">
    <property type="entry name" value="AraC_binding"/>
    <property type="match status" value="1"/>
</dbReference>
<dbReference type="PROSITE" id="PS00041">
    <property type="entry name" value="HTH_ARAC_FAMILY_1"/>
    <property type="match status" value="1"/>
</dbReference>
<dbReference type="InterPro" id="IPR037923">
    <property type="entry name" value="HTH-like"/>
</dbReference>
<dbReference type="SUPFAM" id="SSF51215">
    <property type="entry name" value="Regulatory protein AraC"/>
    <property type="match status" value="1"/>
</dbReference>
<protein>
    <submittedName>
        <fullName evidence="5">AraC family transcriptional regulator</fullName>
    </submittedName>
</protein>
<evidence type="ECO:0000256" key="3">
    <source>
        <dbReference type="ARBA" id="ARBA00023163"/>
    </source>
</evidence>
<dbReference type="PANTHER" id="PTHR43280:SF28">
    <property type="entry name" value="HTH-TYPE TRANSCRIPTIONAL ACTIVATOR RHAS"/>
    <property type="match status" value="1"/>
</dbReference>
<keyword evidence="3" id="KW-0804">Transcription</keyword>
<keyword evidence="6" id="KW-1185">Reference proteome</keyword>
<reference evidence="5" key="1">
    <citation type="submission" date="2019-10" db="EMBL/GenBank/DDBJ databases">
        <title>Description of Paenibacillus glebae sp. nov.</title>
        <authorList>
            <person name="Carlier A."/>
            <person name="Qi S."/>
        </authorList>
    </citation>
    <scope>NUCLEOTIDE SEQUENCE</scope>
    <source>
        <strain evidence="5">LMG 31456</strain>
    </source>
</reference>
<name>A0A972K0Z0_9BACL</name>
<dbReference type="InterPro" id="IPR003313">
    <property type="entry name" value="AraC-bd"/>
</dbReference>
<evidence type="ECO:0000313" key="5">
    <source>
        <dbReference type="EMBL" id="NOU94315.1"/>
    </source>
</evidence>
<evidence type="ECO:0000259" key="4">
    <source>
        <dbReference type="PROSITE" id="PS01124"/>
    </source>
</evidence>
<dbReference type="RefSeq" id="WP_171652511.1">
    <property type="nucleotide sequence ID" value="NZ_WHOD01000055.1"/>
</dbReference>
<dbReference type="PROSITE" id="PS01124">
    <property type="entry name" value="HTH_ARAC_FAMILY_2"/>
    <property type="match status" value="1"/>
</dbReference>
<dbReference type="InterPro" id="IPR009057">
    <property type="entry name" value="Homeodomain-like_sf"/>
</dbReference>
<dbReference type="SMART" id="SM00342">
    <property type="entry name" value="HTH_ARAC"/>
    <property type="match status" value="1"/>
</dbReference>
<dbReference type="Gene3D" id="1.10.10.60">
    <property type="entry name" value="Homeodomain-like"/>
    <property type="match status" value="2"/>
</dbReference>
<comment type="caution">
    <text evidence="5">The sequence shown here is derived from an EMBL/GenBank/DDBJ whole genome shotgun (WGS) entry which is preliminary data.</text>
</comment>
<dbReference type="GO" id="GO:0003700">
    <property type="term" value="F:DNA-binding transcription factor activity"/>
    <property type="evidence" value="ECO:0007669"/>
    <property type="project" value="InterPro"/>
</dbReference>
<dbReference type="Proteomes" id="UP000641588">
    <property type="component" value="Unassembled WGS sequence"/>
</dbReference>
<dbReference type="Gene3D" id="2.60.120.10">
    <property type="entry name" value="Jelly Rolls"/>
    <property type="match status" value="1"/>
</dbReference>
<organism evidence="5 6">
    <name type="scientific">Paenibacillus foliorum</name>
    <dbReference type="NCBI Taxonomy" id="2654974"/>
    <lineage>
        <taxon>Bacteria</taxon>
        <taxon>Bacillati</taxon>
        <taxon>Bacillota</taxon>
        <taxon>Bacilli</taxon>
        <taxon>Bacillales</taxon>
        <taxon>Paenibacillaceae</taxon>
        <taxon>Paenibacillus</taxon>
    </lineage>
</organism>
<evidence type="ECO:0000313" key="6">
    <source>
        <dbReference type="Proteomes" id="UP000641588"/>
    </source>
</evidence>
<sequence length="283" mass="33427">MPISDNILRNNQITVKFRHISTHNFTDFYHYHRGIEILFVHQGKGHLVLNRKVYTLEAGCIHLIQPFQLHRVHFEVSENCPYERSVITFEPTSFLTFFKGFPSILHFYEHMWKDELSNQVFHMSNDSVYILSILERLNKKLSERHGEDHIEAALMIVAVFDYLHSLNEVSTHQAVPRPERYAEKIMQWVEDHYTEPFNLDELAKELHISRHHVSHLFQTETGSSISDYVIARRIRQACWLLKTESLSIEFIGLSVGIPHFSYFCRLFKRITGLTPKQYRNSSI</sequence>
<proteinExistence type="predicted"/>
<keyword evidence="2" id="KW-0238">DNA-binding</keyword>
<dbReference type="AlphaFoldDB" id="A0A972K0Z0"/>
<accession>A0A972K0Z0</accession>